<protein>
    <recommendedName>
        <fullName evidence="3">ESX-1 secretion-associated protein</fullName>
    </recommendedName>
</protein>
<name>A0A3M2L7Z2_9NOCA</name>
<dbReference type="Proteomes" id="UP000279275">
    <property type="component" value="Unassembled WGS sequence"/>
</dbReference>
<reference evidence="1 2" key="1">
    <citation type="submission" date="2018-10" db="EMBL/GenBank/DDBJ databases">
        <title>Isolation from cow dung.</title>
        <authorList>
            <person name="Ling L."/>
        </authorList>
    </citation>
    <scope>NUCLEOTIDE SEQUENCE [LARGE SCALE GENOMIC DNA]</scope>
    <source>
        <strain evidence="1 2">NEAU-LL90</strain>
    </source>
</reference>
<comment type="caution">
    <text evidence="1">The sequence shown here is derived from an EMBL/GenBank/DDBJ whole genome shotgun (WGS) entry which is preliminary data.</text>
</comment>
<dbReference type="EMBL" id="RFFH01000004">
    <property type="protein sequence ID" value="RMI32840.1"/>
    <property type="molecule type" value="Genomic_DNA"/>
</dbReference>
<dbReference type="OrthoDB" id="4554643at2"/>
<organism evidence="1 2">
    <name type="scientific">Nocardia stercoris</name>
    <dbReference type="NCBI Taxonomy" id="2483361"/>
    <lineage>
        <taxon>Bacteria</taxon>
        <taxon>Bacillati</taxon>
        <taxon>Actinomycetota</taxon>
        <taxon>Actinomycetes</taxon>
        <taxon>Mycobacteriales</taxon>
        <taxon>Nocardiaceae</taxon>
        <taxon>Nocardia</taxon>
    </lineage>
</organism>
<evidence type="ECO:0000313" key="2">
    <source>
        <dbReference type="Proteomes" id="UP000279275"/>
    </source>
</evidence>
<evidence type="ECO:0008006" key="3">
    <source>
        <dbReference type="Google" id="ProtNLM"/>
    </source>
</evidence>
<dbReference type="AlphaFoldDB" id="A0A3M2L7Z2"/>
<proteinExistence type="predicted"/>
<gene>
    <name evidence="1" type="ORF">EBN03_13015</name>
</gene>
<evidence type="ECO:0000313" key="1">
    <source>
        <dbReference type="EMBL" id="RMI32840.1"/>
    </source>
</evidence>
<dbReference type="RefSeq" id="WP_122188226.1">
    <property type="nucleotide sequence ID" value="NZ_RFFH01000004.1"/>
</dbReference>
<sequence>MTTDSSRADIARFLQAARSGSVSIDPDAARRCADLYTRQAEELRDLQQRLEAVSRPQPHGLGGFFSATQLATGFARKARDAAALLDSFISASHLMQEGYLRCAGLLEEADAAHAAALRAQTAELAR</sequence>
<accession>A0A3M2L7Z2</accession>
<keyword evidence="2" id="KW-1185">Reference proteome</keyword>